<evidence type="ECO:0000256" key="3">
    <source>
        <dbReference type="ARBA" id="ARBA00022448"/>
    </source>
</evidence>
<evidence type="ECO:0000256" key="7">
    <source>
        <dbReference type="ARBA" id="ARBA00023136"/>
    </source>
</evidence>
<comment type="caution">
    <text evidence="9">The sequence shown here is derived from an EMBL/GenBank/DDBJ whole genome shotgun (WGS) entry which is preliminary data.</text>
</comment>
<name>A0ABX1XQR8_9BACL</name>
<feature type="transmembrane region" description="Helical" evidence="8">
    <location>
        <begin position="88"/>
        <end position="107"/>
    </location>
</feature>
<comment type="subcellular location">
    <subcellularLocation>
        <location evidence="1">Membrane</location>
        <topology evidence="1">Multi-pass membrane protein</topology>
    </subcellularLocation>
</comment>
<gene>
    <name evidence="9" type="ORF">GC098_04025</name>
</gene>
<feature type="transmembrane region" description="Helical" evidence="8">
    <location>
        <begin position="224"/>
        <end position="245"/>
    </location>
</feature>
<organism evidence="9 10">
    <name type="scientific">Paenibacillus phytorum</name>
    <dbReference type="NCBI Taxonomy" id="2654977"/>
    <lineage>
        <taxon>Bacteria</taxon>
        <taxon>Bacillati</taxon>
        <taxon>Bacillota</taxon>
        <taxon>Bacilli</taxon>
        <taxon>Bacillales</taxon>
        <taxon>Paenibacillaceae</taxon>
        <taxon>Paenibacillus</taxon>
    </lineage>
</organism>
<dbReference type="EMBL" id="WHOA01000025">
    <property type="protein sequence ID" value="NOU70614.1"/>
    <property type="molecule type" value="Genomic_DNA"/>
</dbReference>
<evidence type="ECO:0000256" key="5">
    <source>
        <dbReference type="ARBA" id="ARBA00022692"/>
    </source>
</evidence>
<evidence type="ECO:0000313" key="9">
    <source>
        <dbReference type="EMBL" id="NOU70614.1"/>
    </source>
</evidence>
<dbReference type="Gene3D" id="1.20.1740.10">
    <property type="entry name" value="Amino acid/polyamine transporter I"/>
    <property type="match status" value="1"/>
</dbReference>
<feature type="transmembrane region" description="Helical" evidence="8">
    <location>
        <begin position="339"/>
        <end position="361"/>
    </location>
</feature>
<keyword evidence="6 8" id="KW-1133">Transmembrane helix</keyword>
<comment type="similarity">
    <text evidence="2">Belongs to the amino acid-polyamine-organocation (APC) superfamily. Spore germination protein (SGP) (TC 2.A.3.9) family.</text>
</comment>
<evidence type="ECO:0000256" key="2">
    <source>
        <dbReference type="ARBA" id="ARBA00007998"/>
    </source>
</evidence>
<evidence type="ECO:0000256" key="4">
    <source>
        <dbReference type="ARBA" id="ARBA00022544"/>
    </source>
</evidence>
<feature type="transmembrane region" description="Helical" evidence="8">
    <location>
        <begin position="151"/>
        <end position="170"/>
    </location>
</feature>
<keyword evidence="4" id="KW-0309">Germination</keyword>
<keyword evidence="10" id="KW-1185">Reference proteome</keyword>
<keyword evidence="3" id="KW-0813">Transport</keyword>
<feature type="transmembrane region" description="Helical" evidence="8">
    <location>
        <begin position="47"/>
        <end position="68"/>
    </location>
</feature>
<keyword evidence="7 8" id="KW-0472">Membrane</keyword>
<dbReference type="PANTHER" id="PTHR34975:SF2">
    <property type="entry name" value="SPORE GERMINATION PROTEIN A2"/>
    <property type="match status" value="1"/>
</dbReference>
<evidence type="ECO:0000313" key="10">
    <source>
        <dbReference type="Proteomes" id="UP000616779"/>
    </source>
</evidence>
<proteinExistence type="inferred from homology"/>
<feature type="transmembrane region" description="Helical" evidence="8">
    <location>
        <begin position="190"/>
        <end position="212"/>
    </location>
</feature>
<dbReference type="PANTHER" id="PTHR34975">
    <property type="entry name" value="SPORE GERMINATION PROTEIN A2"/>
    <property type="match status" value="1"/>
</dbReference>
<feature type="transmembrane region" description="Helical" evidence="8">
    <location>
        <begin position="274"/>
        <end position="298"/>
    </location>
</feature>
<dbReference type="Pfam" id="PF03845">
    <property type="entry name" value="Spore_permease"/>
    <property type="match status" value="1"/>
</dbReference>
<keyword evidence="5 8" id="KW-0812">Transmembrane</keyword>
<sequence>MTMNAMNPYKSNQITRLQFILMVHGMQMGVGVIAMPSQLAKTSGTDGWIAIIIGWLASILASLIIIQVMKRHPDGTILQLLTHYFGKWVGKMGAVIFACYMATLAYLVFDRMVLLIRTWIMQNTQGYILMLLFIIPAYMLAIGGMRSLGRFAEIVLLCTLWMPFFLLLLLKDAHWIHLLPVLKEGWMPVWHGVSSTVISFLGFESAFFLYPYLDNKKSASANIIIANTLTFLVYLFITILCFILYSPDEITQFNEAALSVIKVVEFRFIERFDIIVLTIYVLIICRTWVPELYIFTLCTEQLVLKGKTRVHLIVLLFVMVILTYILDPSWNQSVSWFKISGYFGFGVAYLFPICLWVLLSVTSRIARWRK</sequence>
<feature type="transmembrane region" description="Helical" evidence="8">
    <location>
        <begin position="16"/>
        <end position="35"/>
    </location>
</feature>
<evidence type="ECO:0000256" key="6">
    <source>
        <dbReference type="ARBA" id="ARBA00022989"/>
    </source>
</evidence>
<evidence type="ECO:0000256" key="8">
    <source>
        <dbReference type="SAM" id="Phobius"/>
    </source>
</evidence>
<dbReference type="NCBIfam" id="TIGR00912">
    <property type="entry name" value="2A0309"/>
    <property type="match status" value="1"/>
</dbReference>
<dbReference type="RefSeq" id="WP_171641227.1">
    <property type="nucleotide sequence ID" value="NZ_WHOA01000025.1"/>
</dbReference>
<protein>
    <submittedName>
        <fullName evidence="9">GerAB/ArcD/ProY family transporter</fullName>
    </submittedName>
</protein>
<dbReference type="InterPro" id="IPR004761">
    <property type="entry name" value="Spore_GerAB"/>
</dbReference>
<accession>A0ABX1XQR8</accession>
<evidence type="ECO:0000256" key="1">
    <source>
        <dbReference type="ARBA" id="ARBA00004141"/>
    </source>
</evidence>
<dbReference type="Proteomes" id="UP000616779">
    <property type="component" value="Unassembled WGS sequence"/>
</dbReference>
<feature type="transmembrane region" description="Helical" evidence="8">
    <location>
        <begin position="127"/>
        <end position="144"/>
    </location>
</feature>
<feature type="transmembrane region" description="Helical" evidence="8">
    <location>
        <begin position="310"/>
        <end position="327"/>
    </location>
</feature>
<reference evidence="9 10" key="1">
    <citation type="submission" date="2019-10" db="EMBL/GenBank/DDBJ databases">
        <title>Description of Paenibacillus terrestris sp. nov.</title>
        <authorList>
            <person name="Carlier A."/>
            <person name="Qi S."/>
        </authorList>
    </citation>
    <scope>NUCLEOTIDE SEQUENCE [LARGE SCALE GENOMIC DNA]</scope>
    <source>
        <strain evidence="9 10">LMG 31458</strain>
    </source>
</reference>